<evidence type="ECO:0000256" key="1">
    <source>
        <dbReference type="ARBA" id="ARBA00004651"/>
    </source>
</evidence>
<proteinExistence type="predicted"/>
<evidence type="ECO:0000256" key="6">
    <source>
        <dbReference type="SAM" id="MobiDB-lite"/>
    </source>
</evidence>
<reference evidence="9" key="1">
    <citation type="submission" date="2021-11" db="EMBL/GenBank/DDBJ databases">
        <title>BS-T2-15 a new species belonging to the Comamonadaceae family isolated from the soil of a French oak forest.</title>
        <authorList>
            <person name="Mieszkin S."/>
            <person name="Alain K."/>
        </authorList>
    </citation>
    <scope>NUCLEOTIDE SEQUENCE</scope>
    <source>
        <strain evidence="9">BS-T2-15</strain>
    </source>
</reference>
<dbReference type="EMBL" id="JAJLJH010000008">
    <property type="protein sequence ID" value="MCK9688271.1"/>
    <property type="molecule type" value="Genomic_DNA"/>
</dbReference>
<keyword evidence="4 7" id="KW-1133">Transmembrane helix</keyword>
<evidence type="ECO:0000256" key="4">
    <source>
        <dbReference type="ARBA" id="ARBA00022989"/>
    </source>
</evidence>
<evidence type="ECO:0000256" key="5">
    <source>
        <dbReference type="ARBA" id="ARBA00023136"/>
    </source>
</evidence>
<evidence type="ECO:0000259" key="8">
    <source>
        <dbReference type="Pfam" id="PF06271"/>
    </source>
</evidence>
<dbReference type="AlphaFoldDB" id="A0A9X1YLP9"/>
<dbReference type="RefSeq" id="WP_275684319.1">
    <property type="nucleotide sequence ID" value="NZ_JAJLJH010000008.1"/>
</dbReference>
<feature type="transmembrane region" description="Helical" evidence="7">
    <location>
        <begin position="36"/>
        <end position="59"/>
    </location>
</feature>
<evidence type="ECO:0000313" key="10">
    <source>
        <dbReference type="Proteomes" id="UP001139353"/>
    </source>
</evidence>
<feature type="region of interest" description="Disordered" evidence="6">
    <location>
        <begin position="1"/>
        <end position="24"/>
    </location>
</feature>
<dbReference type="InterPro" id="IPR051791">
    <property type="entry name" value="Pra-immunoreactive"/>
</dbReference>
<dbReference type="InterPro" id="IPR010432">
    <property type="entry name" value="RDD"/>
</dbReference>
<dbReference type="PANTHER" id="PTHR36115:SF4">
    <property type="entry name" value="MEMBRANE PROTEIN"/>
    <property type="match status" value="1"/>
</dbReference>
<dbReference type="Proteomes" id="UP001139353">
    <property type="component" value="Unassembled WGS sequence"/>
</dbReference>
<keyword evidence="2" id="KW-1003">Cell membrane</keyword>
<dbReference type="GO" id="GO:0005886">
    <property type="term" value="C:plasma membrane"/>
    <property type="evidence" value="ECO:0007669"/>
    <property type="project" value="UniProtKB-SubCell"/>
</dbReference>
<protein>
    <submittedName>
        <fullName evidence="9">RDD family protein</fullName>
    </submittedName>
</protein>
<evidence type="ECO:0000256" key="3">
    <source>
        <dbReference type="ARBA" id="ARBA00022692"/>
    </source>
</evidence>
<gene>
    <name evidence="9" type="ORF">LPC04_21400</name>
</gene>
<feature type="domain" description="RDD" evidence="8">
    <location>
        <begin position="30"/>
        <end position="163"/>
    </location>
</feature>
<comment type="subcellular location">
    <subcellularLocation>
        <location evidence="1">Cell membrane</location>
        <topology evidence="1">Multi-pass membrane protein</topology>
    </subcellularLocation>
</comment>
<accession>A0A9X1YLP9</accession>
<keyword evidence="5 7" id="KW-0472">Membrane</keyword>
<dbReference type="Pfam" id="PF06271">
    <property type="entry name" value="RDD"/>
    <property type="match status" value="1"/>
</dbReference>
<sequence>MDDIAQSNNRFAPPRTNVEDIDASDGPQLATRGQRFAGALIDGLFALALSLAIMLPMYGLSYARMMGQSKLSVLPGLVGYLGIFYVVQGWFIYQRSQSLGKMAMGVRIVRTDGGPASFGRAFGLRLFLFGLAGFVPFIGPFFGFIDCLFIFGAPRRCLHDYVADTIVVTATSSQAGAAMPART</sequence>
<evidence type="ECO:0000256" key="2">
    <source>
        <dbReference type="ARBA" id="ARBA00022475"/>
    </source>
</evidence>
<evidence type="ECO:0000256" key="7">
    <source>
        <dbReference type="SAM" id="Phobius"/>
    </source>
</evidence>
<keyword evidence="10" id="KW-1185">Reference proteome</keyword>
<organism evidence="9 10">
    <name type="scientific">Scleromatobacter humisilvae</name>
    <dbReference type="NCBI Taxonomy" id="2897159"/>
    <lineage>
        <taxon>Bacteria</taxon>
        <taxon>Pseudomonadati</taxon>
        <taxon>Pseudomonadota</taxon>
        <taxon>Betaproteobacteria</taxon>
        <taxon>Burkholderiales</taxon>
        <taxon>Sphaerotilaceae</taxon>
        <taxon>Scleromatobacter</taxon>
    </lineage>
</organism>
<evidence type="ECO:0000313" key="9">
    <source>
        <dbReference type="EMBL" id="MCK9688271.1"/>
    </source>
</evidence>
<feature type="compositionally biased region" description="Polar residues" evidence="6">
    <location>
        <begin position="1"/>
        <end position="10"/>
    </location>
</feature>
<dbReference type="PANTHER" id="PTHR36115">
    <property type="entry name" value="PROLINE-RICH ANTIGEN HOMOLOG-RELATED"/>
    <property type="match status" value="1"/>
</dbReference>
<name>A0A9X1YLP9_9BURK</name>
<feature type="transmembrane region" description="Helical" evidence="7">
    <location>
        <begin position="126"/>
        <end position="151"/>
    </location>
</feature>
<keyword evidence="3 7" id="KW-0812">Transmembrane</keyword>
<comment type="caution">
    <text evidence="9">The sequence shown here is derived from an EMBL/GenBank/DDBJ whole genome shotgun (WGS) entry which is preliminary data.</text>
</comment>
<feature type="transmembrane region" description="Helical" evidence="7">
    <location>
        <begin position="71"/>
        <end position="93"/>
    </location>
</feature>